<accession>A0A3S5CGF2</accession>
<reference evidence="1" key="1">
    <citation type="submission" date="2018-11" db="EMBL/GenBank/DDBJ databases">
        <authorList>
            <consortium name="Pathogen Informatics"/>
        </authorList>
    </citation>
    <scope>NUCLEOTIDE SEQUENCE</scope>
</reference>
<protein>
    <submittedName>
        <fullName evidence="1">Uncharacterized protein</fullName>
    </submittedName>
</protein>
<evidence type="ECO:0000313" key="1">
    <source>
        <dbReference type="EMBL" id="VEL19070.1"/>
    </source>
</evidence>
<proteinExistence type="predicted"/>
<dbReference type="AlphaFoldDB" id="A0A3S5CGF2"/>
<comment type="caution">
    <text evidence="1">The sequence shown here is derived from an EMBL/GenBank/DDBJ whole genome shotgun (WGS) entry which is preliminary data.</text>
</comment>
<sequence>MLHLKSASKATNLRVLPLAQAQPPNPALLVSLLQWLPYLVNTLIEPRRDVLANVALLQPLLRWLQLRLPLLWLV</sequence>
<dbReference type="EMBL" id="CAAALY010039924">
    <property type="protein sequence ID" value="VEL19070.1"/>
    <property type="molecule type" value="Genomic_DNA"/>
</dbReference>
<gene>
    <name evidence="1" type="ORF">PXEA_LOCUS12510</name>
</gene>
<dbReference type="Proteomes" id="UP000784294">
    <property type="component" value="Unassembled WGS sequence"/>
</dbReference>
<keyword evidence="2" id="KW-1185">Reference proteome</keyword>
<evidence type="ECO:0000313" key="2">
    <source>
        <dbReference type="Proteomes" id="UP000784294"/>
    </source>
</evidence>
<name>A0A3S5CGF2_9PLAT</name>
<organism evidence="1 2">
    <name type="scientific">Protopolystoma xenopodis</name>
    <dbReference type="NCBI Taxonomy" id="117903"/>
    <lineage>
        <taxon>Eukaryota</taxon>
        <taxon>Metazoa</taxon>
        <taxon>Spiralia</taxon>
        <taxon>Lophotrochozoa</taxon>
        <taxon>Platyhelminthes</taxon>
        <taxon>Monogenea</taxon>
        <taxon>Polyopisthocotylea</taxon>
        <taxon>Polystomatidea</taxon>
        <taxon>Polystomatidae</taxon>
        <taxon>Protopolystoma</taxon>
    </lineage>
</organism>